<evidence type="ECO:0000313" key="3">
    <source>
        <dbReference type="Proteomes" id="UP000186922"/>
    </source>
</evidence>
<dbReference type="AlphaFoldDB" id="A0A1D1VLH7"/>
<evidence type="ECO:0000313" key="2">
    <source>
        <dbReference type="EMBL" id="GAV02475.1"/>
    </source>
</evidence>
<comment type="caution">
    <text evidence="2">The sequence shown here is derived from an EMBL/GenBank/DDBJ whole genome shotgun (WGS) entry which is preliminary data.</text>
</comment>
<feature type="region of interest" description="Disordered" evidence="1">
    <location>
        <begin position="56"/>
        <end position="88"/>
    </location>
</feature>
<accession>A0A1D1VLH7</accession>
<organism evidence="2 3">
    <name type="scientific">Ramazzottius varieornatus</name>
    <name type="common">Water bear</name>
    <name type="synonym">Tardigrade</name>
    <dbReference type="NCBI Taxonomy" id="947166"/>
    <lineage>
        <taxon>Eukaryota</taxon>
        <taxon>Metazoa</taxon>
        <taxon>Ecdysozoa</taxon>
        <taxon>Tardigrada</taxon>
        <taxon>Eutardigrada</taxon>
        <taxon>Parachela</taxon>
        <taxon>Hypsibioidea</taxon>
        <taxon>Ramazzottiidae</taxon>
        <taxon>Ramazzottius</taxon>
    </lineage>
</organism>
<evidence type="ECO:0000256" key="1">
    <source>
        <dbReference type="SAM" id="MobiDB-lite"/>
    </source>
</evidence>
<name>A0A1D1VLH7_RAMVA</name>
<gene>
    <name evidence="2" type="primary">RvY_13037-1</name>
    <name evidence="2" type="synonym">RvY_13037.1</name>
    <name evidence="2" type="ORF">RvY_13037</name>
</gene>
<reference evidence="2 3" key="1">
    <citation type="journal article" date="2016" name="Nat. Commun.">
        <title>Extremotolerant tardigrade genome and improved radiotolerance of human cultured cells by tardigrade-unique protein.</title>
        <authorList>
            <person name="Hashimoto T."/>
            <person name="Horikawa D.D."/>
            <person name="Saito Y."/>
            <person name="Kuwahara H."/>
            <person name="Kozuka-Hata H."/>
            <person name="Shin-I T."/>
            <person name="Minakuchi Y."/>
            <person name="Ohishi K."/>
            <person name="Motoyama A."/>
            <person name="Aizu T."/>
            <person name="Enomoto A."/>
            <person name="Kondo K."/>
            <person name="Tanaka S."/>
            <person name="Hara Y."/>
            <person name="Koshikawa S."/>
            <person name="Sagara H."/>
            <person name="Miura T."/>
            <person name="Yokobori S."/>
            <person name="Miyagawa K."/>
            <person name="Suzuki Y."/>
            <person name="Kubo T."/>
            <person name="Oyama M."/>
            <person name="Kohara Y."/>
            <person name="Fujiyama A."/>
            <person name="Arakawa K."/>
            <person name="Katayama T."/>
            <person name="Toyoda A."/>
            <person name="Kunieda T."/>
        </authorList>
    </citation>
    <scope>NUCLEOTIDE SEQUENCE [LARGE SCALE GENOMIC DNA]</scope>
    <source>
        <strain evidence="2 3">YOKOZUNA-1</strain>
    </source>
</reference>
<dbReference type="EMBL" id="BDGG01000008">
    <property type="protein sequence ID" value="GAV02475.1"/>
    <property type="molecule type" value="Genomic_DNA"/>
</dbReference>
<proteinExistence type="predicted"/>
<feature type="compositionally biased region" description="Basic and acidic residues" evidence="1">
    <location>
        <begin position="75"/>
        <end position="88"/>
    </location>
</feature>
<protein>
    <submittedName>
        <fullName evidence="2">Uncharacterized protein</fullName>
    </submittedName>
</protein>
<keyword evidence="3" id="KW-1185">Reference proteome</keyword>
<sequence length="88" mass="10170">MITTSTLSVQKGTSFVGSSSEIDQTFFQFPRQYFEVQEPSFRPRDDELGEMQLRLDKLVQGRRDKEAPPARSKKERCEDTSTYTGDEK</sequence>
<dbReference type="Proteomes" id="UP000186922">
    <property type="component" value="Unassembled WGS sequence"/>
</dbReference>
<feature type="compositionally biased region" description="Basic and acidic residues" evidence="1">
    <location>
        <begin position="56"/>
        <end position="68"/>
    </location>
</feature>